<dbReference type="InterPro" id="IPR003346">
    <property type="entry name" value="Transposase_20"/>
</dbReference>
<evidence type="ECO:0000313" key="3">
    <source>
        <dbReference type="EMBL" id="AEA29651.1"/>
    </source>
</evidence>
<dbReference type="GO" id="GO:0003677">
    <property type="term" value="F:DNA binding"/>
    <property type="evidence" value="ECO:0007669"/>
    <property type="project" value="InterPro"/>
</dbReference>
<dbReference type="Pfam" id="PF02371">
    <property type="entry name" value="Transposase_20"/>
    <property type="match status" value="1"/>
</dbReference>
<feature type="compositionally biased region" description="Polar residues" evidence="1">
    <location>
        <begin position="117"/>
        <end position="141"/>
    </location>
</feature>
<feature type="domain" description="Transposase IS116/IS110/IS902 C-terminal" evidence="2">
    <location>
        <begin position="55"/>
        <end position="106"/>
    </location>
</feature>
<name>W5QK46_9ACTN</name>
<feature type="compositionally biased region" description="Low complexity" evidence="1">
    <location>
        <begin position="96"/>
        <end position="112"/>
    </location>
</feature>
<evidence type="ECO:0000256" key="1">
    <source>
        <dbReference type="SAM" id="MobiDB-lite"/>
    </source>
</evidence>
<protein>
    <recommendedName>
        <fullName evidence="2">Transposase IS116/IS110/IS902 C-terminal domain-containing protein</fullName>
    </recommendedName>
</protein>
<dbReference type="GO" id="GO:0006313">
    <property type="term" value="P:DNA transposition"/>
    <property type="evidence" value="ECO:0007669"/>
    <property type="project" value="InterPro"/>
</dbReference>
<dbReference type="AlphaFoldDB" id="W5QK46"/>
<organism evidence="3">
    <name type="scientific">Streptomyces albus subsp. albus</name>
    <dbReference type="NCBI Taxonomy" id="67257"/>
    <lineage>
        <taxon>Bacteria</taxon>
        <taxon>Bacillati</taxon>
        <taxon>Actinomycetota</taxon>
        <taxon>Actinomycetes</taxon>
        <taxon>Kitasatosporales</taxon>
        <taxon>Streptomycetaceae</taxon>
        <taxon>Streptomyces</taxon>
    </lineage>
</organism>
<feature type="region of interest" description="Disordered" evidence="1">
    <location>
        <begin position="96"/>
        <end position="169"/>
    </location>
</feature>
<reference evidence="3" key="1">
    <citation type="submission" date="2014-06" db="EMBL/GenBank/DDBJ databases">
        <title>Porothramycin biosynthetic cluster.</title>
        <authorList>
            <person name="Najmanova L."/>
            <person name="Ulanova D."/>
            <person name="Jelinkova M."/>
            <person name="Janata J."/>
        </authorList>
    </citation>
    <scope>NUCLEOTIDE SEQUENCE</scope>
    <source>
        <strain evidence="3">ATCC 39897</strain>
    </source>
</reference>
<sequence length="169" mass="17550">MARLAKWPANRKVRNARALAEAAVEAAEHQSTVIPGEGTMDKPVEGRFRKHELADIVLGVPGIGIVLGAELLAAVGGGLDEFDSPDALAAFACVAPRPATRARSAATSTGRSHTTEGSRGSSTPPRWSASAATPTRGSSTTANAPREEARPGRARPRPSTRQRSVGPDP</sequence>
<evidence type="ECO:0000259" key="2">
    <source>
        <dbReference type="Pfam" id="PF02371"/>
    </source>
</evidence>
<proteinExistence type="predicted"/>
<accession>W5QK46</accession>
<dbReference type="EMBL" id="HQ872605">
    <property type="protein sequence ID" value="AEA29651.1"/>
    <property type="molecule type" value="Genomic_DNA"/>
</dbReference>
<dbReference type="GO" id="GO:0004803">
    <property type="term" value="F:transposase activity"/>
    <property type="evidence" value="ECO:0007669"/>
    <property type="project" value="InterPro"/>
</dbReference>